<dbReference type="InterPro" id="IPR036661">
    <property type="entry name" value="Luciferase-like_sf"/>
</dbReference>
<dbReference type="Gene3D" id="3.20.20.30">
    <property type="entry name" value="Luciferase-like domain"/>
    <property type="match status" value="1"/>
</dbReference>
<dbReference type="PANTHER" id="PTHR30137:SF8">
    <property type="entry name" value="BLR5498 PROTEIN"/>
    <property type="match status" value="1"/>
</dbReference>
<dbReference type="GO" id="GO:0016705">
    <property type="term" value="F:oxidoreductase activity, acting on paired donors, with incorporation or reduction of molecular oxygen"/>
    <property type="evidence" value="ECO:0007669"/>
    <property type="project" value="InterPro"/>
</dbReference>
<feature type="domain" description="Luciferase-like" evidence="3">
    <location>
        <begin position="14"/>
        <end position="297"/>
    </location>
</feature>
<dbReference type="InterPro" id="IPR050766">
    <property type="entry name" value="Bact_Lucif_Oxidored"/>
</dbReference>
<dbReference type="SUPFAM" id="SSF51679">
    <property type="entry name" value="Bacterial luciferase-like"/>
    <property type="match status" value="1"/>
</dbReference>
<reference evidence="4 5" key="1">
    <citation type="submission" date="2017-06" db="EMBL/GenBank/DDBJ databases">
        <authorList>
            <person name="Kim H.J."/>
            <person name="Triplett B.A."/>
        </authorList>
    </citation>
    <scope>NUCLEOTIDE SEQUENCE [LARGE SCALE GENOMIC DNA]</scope>
    <source>
        <strain evidence="4">FRACA_ARgP5</strain>
    </source>
</reference>
<gene>
    <name evidence="4" type="ORF">FRACA_1420019</name>
</gene>
<dbReference type="GO" id="GO:0004497">
    <property type="term" value="F:monooxygenase activity"/>
    <property type="evidence" value="ECO:0007669"/>
    <property type="project" value="UniProtKB-KW"/>
</dbReference>
<dbReference type="Proteomes" id="UP000234331">
    <property type="component" value="Unassembled WGS sequence"/>
</dbReference>
<dbReference type="PANTHER" id="PTHR30137">
    <property type="entry name" value="LUCIFERASE-LIKE MONOOXYGENASE"/>
    <property type="match status" value="1"/>
</dbReference>
<keyword evidence="5" id="KW-1185">Reference proteome</keyword>
<dbReference type="GO" id="GO:0005829">
    <property type="term" value="C:cytosol"/>
    <property type="evidence" value="ECO:0007669"/>
    <property type="project" value="TreeGrafter"/>
</dbReference>
<keyword evidence="2 4" id="KW-0503">Monooxygenase</keyword>
<evidence type="ECO:0000259" key="3">
    <source>
        <dbReference type="Pfam" id="PF00296"/>
    </source>
</evidence>
<name>A0A2I2KLH0_9ACTN</name>
<accession>A0A2I2KLH0</accession>
<dbReference type="AlphaFoldDB" id="A0A2I2KLH0"/>
<dbReference type="Pfam" id="PF00296">
    <property type="entry name" value="Bac_luciferase"/>
    <property type="match status" value="1"/>
</dbReference>
<dbReference type="EMBL" id="FZMO01000049">
    <property type="protein sequence ID" value="SNQ46518.1"/>
    <property type="molecule type" value="Genomic_DNA"/>
</dbReference>
<protein>
    <submittedName>
        <fullName evidence="4">Flavin-dependent oxidoreductase, luciferase family (Includes alkanesulfonate monooxygenase SsuD and methylene tetrahydromethanopterin reductase)</fullName>
    </submittedName>
</protein>
<dbReference type="OrthoDB" id="5241801at2"/>
<evidence type="ECO:0000313" key="5">
    <source>
        <dbReference type="Proteomes" id="UP000234331"/>
    </source>
</evidence>
<organism evidence="4 5">
    <name type="scientific">Frankia canadensis</name>
    <dbReference type="NCBI Taxonomy" id="1836972"/>
    <lineage>
        <taxon>Bacteria</taxon>
        <taxon>Bacillati</taxon>
        <taxon>Actinomycetota</taxon>
        <taxon>Actinomycetes</taxon>
        <taxon>Frankiales</taxon>
        <taxon>Frankiaceae</taxon>
        <taxon>Frankia</taxon>
    </lineage>
</organism>
<keyword evidence="1" id="KW-0560">Oxidoreductase</keyword>
<evidence type="ECO:0000256" key="1">
    <source>
        <dbReference type="ARBA" id="ARBA00023002"/>
    </source>
</evidence>
<sequence>MIVTTDMRFGLPGGRGDLETGGPTSVTELSRTAEALGFDSLWFTDGHLTSVGSRTLRAQPAPIPLAAAAAAVTSRIRLGFTALHVAQYDPIRLAADLATLDRLSGGRVILGVGWPVADYARVTRCPGGDADLPEALDTVLRYWRGCSVVADGAQYRVGPTPVQHPHPPVEIAAHTDESIVWAAGRRYGLLLAATGTTQAMAEQAALYVSRGGRTADLRVERFCLVARTDGEADQIARPIVERLTGRLASLGGDEHGHRTAGPPELDPVRFLRETAIVGGPETVARRLTALRDELGVEQVNIRPSFSGTVPLRVQQNSVRLFASKVLPIIRGLPTRQAAHQ</sequence>
<dbReference type="InterPro" id="IPR011251">
    <property type="entry name" value="Luciferase-like_dom"/>
</dbReference>
<evidence type="ECO:0000313" key="4">
    <source>
        <dbReference type="EMBL" id="SNQ46518.1"/>
    </source>
</evidence>
<proteinExistence type="predicted"/>
<evidence type="ECO:0000256" key="2">
    <source>
        <dbReference type="ARBA" id="ARBA00023033"/>
    </source>
</evidence>